<dbReference type="SUPFAM" id="SSF50044">
    <property type="entry name" value="SH3-domain"/>
    <property type="match status" value="1"/>
</dbReference>
<dbReference type="GO" id="GO:0008745">
    <property type="term" value="F:N-acetylmuramoyl-L-alanine amidase activity"/>
    <property type="evidence" value="ECO:0007669"/>
    <property type="project" value="InterPro"/>
</dbReference>
<gene>
    <name evidence="4" type="ORF">B8A44_06225</name>
</gene>
<reference evidence="4 5" key="1">
    <citation type="submission" date="2017-03" db="EMBL/GenBank/DDBJ databases">
        <title>wgs assembly of Dolosigranulum pigrum KPL CDC strains.</title>
        <authorList>
            <person name="Brugger S.D."/>
            <person name="Pettigrew M."/>
            <person name="Kong Y."/>
            <person name="Lemon K.P."/>
        </authorList>
    </citation>
    <scope>NUCLEOTIDE SEQUENCE [LARGE SCALE GENOMIC DNA]</scope>
    <source>
        <strain evidence="4 5">KPL1931_CDC4294-98</strain>
    </source>
</reference>
<dbReference type="AlphaFoldDB" id="A0A328KKT5"/>
<feature type="domain" description="SH3b" evidence="3">
    <location>
        <begin position="179"/>
        <end position="244"/>
    </location>
</feature>
<dbReference type="PANTHER" id="PTHR30404">
    <property type="entry name" value="N-ACETYLMURAMOYL-L-ALANINE AMIDASE"/>
    <property type="match status" value="1"/>
</dbReference>
<accession>A0A328KKT5</accession>
<dbReference type="Gene3D" id="2.30.30.40">
    <property type="entry name" value="SH3 Domains"/>
    <property type="match status" value="3"/>
</dbReference>
<feature type="domain" description="SH3b" evidence="3">
    <location>
        <begin position="110"/>
        <end position="172"/>
    </location>
</feature>
<dbReference type="GO" id="GO:0009253">
    <property type="term" value="P:peptidoglycan catabolic process"/>
    <property type="evidence" value="ECO:0007669"/>
    <property type="project" value="InterPro"/>
</dbReference>
<dbReference type="SMART" id="SM00646">
    <property type="entry name" value="Ami_3"/>
    <property type="match status" value="1"/>
</dbReference>
<evidence type="ECO:0000256" key="1">
    <source>
        <dbReference type="ARBA" id="ARBA00022801"/>
    </source>
</evidence>
<feature type="domain" description="SH3b" evidence="3">
    <location>
        <begin position="39"/>
        <end position="102"/>
    </location>
</feature>
<dbReference type="InterPro" id="IPR003646">
    <property type="entry name" value="SH3-like_bac-type"/>
</dbReference>
<dbReference type="PIRSF" id="PIRSF037846">
    <property type="entry name" value="Autolysin_YrvJ_prd"/>
    <property type="match status" value="1"/>
</dbReference>
<name>A0A328KKT5_9LACT</name>
<proteinExistence type="predicted"/>
<dbReference type="InterPro" id="IPR036028">
    <property type="entry name" value="SH3-like_dom_sf"/>
</dbReference>
<evidence type="ECO:0000313" key="4">
    <source>
        <dbReference type="EMBL" id="RAN63075.1"/>
    </source>
</evidence>
<dbReference type="Proteomes" id="UP000249099">
    <property type="component" value="Unassembled WGS sequence"/>
</dbReference>
<dbReference type="Gene3D" id="3.40.630.40">
    <property type="entry name" value="Zn-dependent exopeptidases"/>
    <property type="match status" value="1"/>
</dbReference>
<dbReference type="GO" id="GO:0071555">
    <property type="term" value="P:cell wall organization"/>
    <property type="evidence" value="ECO:0007669"/>
    <property type="project" value="UniProtKB-KW"/>
</dbReference>
<dbReference type="InterPro" id="IPR002508">
    <property type="entry name" value="MurNAc-LAA_cat"/>
</dbReference>
<organism evidence="4 5">
    <name type="scientific">Dolosigranulum pigrum</name>
    <dbReference type="NCBI Taxonomy" id="29394"/>
    <lineage>
        <taxon>Bacteria</taxon>
        <taxon>Bacillati</taxon>
        <taxon>Bacillota</taxon>
        <taxon>Bacilli</taxon>
        <taxon>Lactobacillales</taxon>
        <taxon>Carnobacteriaceae</taxon>
        <taxon>Dolosigranulum</taxon>
    </lineage>
</organism>
<dbReference type="PROSITE" id="PS51781">
    <property type="entry name" value="SH3B"/>
    <property type="match status" value="3"/>
</dbReference>
<dbReference type="InterPro" id="IPR017293">
    <property type="entry name" value="N-acetylmuramoyl-L-ala_amidase"/>
</dbReference>
<dbReference type="PANTHER" id="PTHR30404:SF7">
    <property type="entry name" value="CELL WALL AMIDASE LYTH-RELATED"/>
    <property type="match status" value="1"/>
</dbReference>
<keyword evidence="1" id="KW-0378">Hydrolase</keyword>
<comment type="caution">
    <text evidence="4">The sequence shown here is derived from an EMBL/GenBank/DDBJ whole genome shotgun (WGS) entry which is preliminary data.</text>
</comment>
<dbReference type="CDD" id="cd02696">
    <property type="entry name" value="MurNAc-LAA"/>
    <property type="match status" value="1"/>
</dbReference>
<evidence type="ECO:0000313" key="5">
    <source>
        <dbReference type="Proteomes" id="UP000249099"/>
    </source>
</evidence>
<sequence length="435" mass="48597">MPNSSPSSHKKITKRGTFLLIVIVLFILSFVSILTMAQEHSVTVNVAELNVRSGPGQSHEVITQLYQNDHLHVLAEQDGWLKVRTSNNEIGWVTESFVENQAPREKSSHYLMGEVISPTLNVRSDHSLDSEIIGELTEGDQVDIIGQVDDWTEINYGDQTAWISSDYVKLLSSDTRPDDSEKTITMLEHNANIRRQPSLEADIIGEAFANQSYTYVQKIDQWYEIQLTENTTGFVHADYAHTTDIDDLDLDTIVDIPALEHATILIDPGHGGTDPGAVYNDTYEKDIALSTSLYLQQQLEKAGATVLMTRTSDIDVGLDERANVSNIQEVDAFVSIHYDATGIRNSISGTTTYHYSDMDLPLANAINDRLKSDGQLSNNGIAFGNYHVLRNNTRPSVLLELGYMDNDSDYNIISTKNYHKNVADVIFKGLTDYFD</sequence>
<dbReference type="Pfam" id="PF01520">
    <property type="entry name" value="Amidase_3"/>
    <property type="match status" value="1"/>
</dbReference>
<evidence type="ECO:0000256" key="2">
    <source>
        <dbReference type="ARBA" id="ARBA00023316"/>
    </source>
</evidence>
<dbReference type="Pfam" id="PF08239">
    <property type="entry name" value="SH3_3"/>
    <property type="match status" value="3"/>
</dbReference>
<dbReference type="InterPro" id="IPR050695">
    <property type="entry name" value="N-acetylmuramoyl_amidase_3"/>
</dbReference>
<dbReference type="GO" id="GO:0030288">
    <property type="term" value="C:outer membrane-bounded periplasmic space"/>
    <property type="evidence" value="ECO:0007669"/>
    <property type="project" value="TreeGrafter"/>
</dbReference>
<protein>
    <recommendedName>
        <fullName evidence="3">SH3b domain-containing protein</fullName>
    </recommendedName>
</protein>
<dbReference type="SUPFAM" id="SSF53187">
    <property type="entry name" value="Zn-dependent exopeptidases"/>
    <property type="match status" value="1"/>
</dbReference>
<dbReference type="EMBL" id="NAQV01000018">
    <property type="protein sequence ID" value="RAN63075.1"/>
    <property type="molecule type" value="Genomic_DNA"/>
</dbReference>
<evidence type="ECO:0000259" key="3">
    <source>
        <dbReference type="PROSITE" id="PS51781"/>
    </source>
</evidence>
<dbReference type="SMART" id="SM00287">
    <property type="entry name" value="SH3b"/>
    <property type="match status" value="3"/>
</dbReference>
<keyword evidence="2" id="KW-0961">Cell wall biogenesis/degradation</keyword>